<comment type="caution">
    <text evidence="5">The sequence shown here is derived from an EMBL/GenBank/DDBJ whole genome shotgun (WGS) entry which is preliminary data.</text>
</comment>
<dbReference type="InterPro" id="IPR025997">
    <property type="entry name" value="SBP_2_dom"/>
</dbReference>
<comment type="subcellular location">
    <subcellularLocation>
        <location evidence="1">Cell envelope</location>
    </subcellularLocation>
</comment>
<reference evidence="5 6" key="1">
    <citation type="submission" date="2023-10" db="EMBL/GenBank/DDBJ databases">
        <title>Development of a sustainable strategy for remediation of hydrocarbon-contaminated territories based on the waste exchange concept.</title>
        <authorList>
            <person name="Krivoruchko A."/>
        </authorList>
    </citation>
    <scope>NUCLEOTIDE SEQUENCE [LARGE SCALE GENOMIC DNA]</scope>
    <source>
        <strain evidence="5 6">IEGM 1203</strain>
    </source>
</reference>
<evidence type="ECO:0000259" key="4">
    <source>
        <dbReference type="Pfam" id="PF13407"/>
    </source>
</evidence>
<dbReference type="RefSeq" id="WP_317545222.1">
    <property type="nucleotide sequence ID" value="NZ_JAWLKB010000024.1"/>
</dbReference>
<dbReference type="Proteomes" id="UP001185927">
    <property type="component" value="Unassembled WGS sequence"/>
</dbReference>
<evidence type="ECO:0000256" key="1">
    <source>
        <dbReference type="ARBA" id="ARBA00004196"/>
    </source>
</evidence>
<keyword evidence="3" id="KW-0732">Signal</keyword>
<name>A0ABU4C342_RHOGO</name>
<evidence type="ECO:0000313" key="6">
    <source>
        <dbReference type="Proteomes" id="UP001185927"/>
    </source>
</evidence>
<gene>
    <name evidence="5" type="ORF">R3Q16_29640</name>
</gene>
<organism evidence="5 6">
    <name type="scientific">Rhodococcus globerulus</name>
    <dbReference type="NCBI Taxonomy" id="33008"/>
    <lineage>
        <taxon>Bacteria</taxon>
        <taxon>Bacillati</taxon>
        <taxon>Actinomycetota</taxon>
        <taxon>Actinomycetes</taxon>
        <taxon>Mycobacteriales</taxon>
        <taxon>Nocardiaceae</taxon>
        <taxon>Rhodococcus</taxon>
    </lineage>
</organism>
<dbReference type="PROSITE" id="PS51257">
    <property type="entry name" value="PROKAR_LIPOPROTEIN"/>
    <property type="match status" value="1"/>
</dbReference>
<evidence type="ECO:0000313" key="5">
    <source>
        <dbReference type="EMBL" id="MDV6270798.1"/>
    </source>
</evidence>
<keyword evidence="6" id="KW-1185">Reference proteome</keyword>
<dbReference type="EMBL" id="JAWLKB010000024">
    <property type="protein sequence ID" value="MDV6270798.1"/>
    <property type="molecule type" value="Genomic_DNA"/>
</dbReference>
<sequence length="340" mass="35816">MTLSSKRASSAKRTLPYFSFVLVCSAVIAGCSTGGPSSNGADLGSATETYKVAFVTGGVNLLGYQSMRCAAEAEAKNLNLSLSWQGTPSVEASEEMKILDGAVARNPDAIALVPWDSTAFVAPIRSLMNGGTPVITVDGSLADKVDTANVRTDNLEAGRAAARALADQLDGRGAVGILTAAPGNQVQNLRWQGFKDVLESEFPSITALPVQYVGADNAKATSVASSMLAGNPDLAAFYSTESAGSNGAAAAIRSLGRADVLNIGWDSTPETIELLKSGEIDGLVAQNFPEEGRLMIQTVNTALREPDKEIPYDIYPPVEYLTRDNVDDPKLRDFIYTPQC</sequence>
<accession>A0ABU4C342</accession>
<dbReference type="InterPro" id="IPR028082">
    <property type="entry name" value="Peripla_BP_I"/>
</dbReference>
<feature type="domain" description="Periplasmic binding protein" evidence="4">
    <location>
        <begin position="64"/>
        <end position="303"/>
    </location>
</feature>
<dbReference type="Gene3D" id="3.40.50.2300">
    <property type="match status" value="2"/>
</dbReference>
<evidence type="ECO:0000256" key="2">
    <source>
        <dbReference type="ARBA" id="ARBA00007639"/>
    </source>
</evidence>
<evidence type="ECO:0000256" key="3">
    <source>
        <dbReference type="ARBA" id="ARBA00022729"/>
    </source>
</evidence>
<proteinExistence type="inferred from homology"/>
<dbReference type="PANTHER" id="PTHR46847">
    <property type="entry name" value="D-ALLOSE-BINDING PERIPLASMIC PROTEIN-RELATED"/>
    <property type="match status" value="1"/>
</dbReference>
<dbReference type="Pfam" id="PF13407">
    <property type="entry name" value="Peripla_BP_4"/>
    <property type="match status" value="1"/>
</dbReference>
<protein>
    <submittedName>
        <fullName evidence="5">Substrate-binding domain-containing protein</fullName>
    </submittedName>
</protein>
<comment type="similarity">
    <text evidence="2">Belongs to the bacterial solute-binding protein 2 family.</text>
</comment>
<dbReference type="PANTHER" id="PTHR46847:SF1">
    <property type="entry name" value="D-ALLOSE-BINDING PERIPLASMIC PROTEIN-RELATED"/>
    <property type="match status" value="1"/>
</dbReference>
<dbReference type="SUPFAM" id="SSF53822">
    <property type="entry name" value="Periplasmic binding protein-like I"/>
    <property type="match status" value="1"/>
</dbReference>